<evidence type="ECO:0000256" key="1">
    <source>
        <dbReference type="SAM" id="MobiDB-lite"/>
    </source>
</evidence>
<gene>
    <name evidence="2" type="ORF">B0T10DRAFT_260095</name>
</gene>
<evidence type="ECO:0000313" key="3">
    <source>
        <dbReference type="Proteomes" id="UP000777438"/>
    </source>
</evidence>
<feature type="region of interest" description="Disordered" evidence="1">
    <location>
        <begin position="130"/>
        <end position="279"/>
    </location>
</feature>
<evidence type="ECO:0000313" key="2">
    <source>
        <dbReference type="EMBL" id="KAH6871727.1"/>
    </source>
</evidence>
<proteinExistence type="predicted"/>
<reference evidence="2 3" key="1">
    <citation type="journal article" date="2021" name="Nat. Commun.">
        <title>Genetic determinants of endophytism in the Arabidopsis root mycobiome.</title>
        <authorList>
            <person name="Mesny F."/>
            <person name="Miyauchi S."/>
            <person name="Thiergart T."/>
            <person name="Pickel B."/>
            <person name="Atanasova L."/>
            <person name="Karlsson M."/>
            <person name="Huettel B."/>
            <person name="Barry K.W."/>
            <person name="Haridas S."/>
            <person name="Chen C."/>
            <person name="Bauer D."/>
            <person name="Andreopoulos W."/>
            <person name="Pangilinan J."/>
            <person name="LaButti K."/>
            <person name="Riley R."/>
            <person name="Lipzen A."/>
            <person name="Clum A."/>
            <person name="Drula E."/>
            <person name="Henrissat B."/>
            <person name="Kohler A."/>
            <person name="Grigoriev I.V."/>
            <person name="Martin F.M."/>
            <person name="Hacquard S."/>
        </authorList>
    </citation>
    <scope>NUCLEOTIDE SEQUENCE [LARGE SCALE GENOMIC DNA]</scope>
    <source>
        <strain evidence="2 3">MPI-CAGE-CH-0241</strain>
    </source>
</reference>
<feature type="compositionally biased region" description="Polar residues" evidence="1">
    <location>
        <begin position="200"/>
        <end position="210"/>
    </location>
</feature>
<feature type="compositionally biased region" description="Polar residues" evidence="1">
    <location>
        <begin position="173"/>
        <end position="191"/>
    </location>
</feature>
<comment type="caution">
    <text evidence="2">The sequence shown here is derived from an EMBL/GenBank/DDBJ whole genome shotgun (WGS) entry which is preliminary data.</text>
</comment>
<dbReference type="Proteomes" id="UP000777438">
    <property type="component" value="Unassembled WGS sequence"/>
</dbReference>
<keyword evidence="3" id="KW-1185">Reference proteome</keyword>
<dbReference type="AlphaFoldDB" id="A0A9P9AIM7"/>
<sequence length="315" mass="32791">MDTQRTGMTVSPTHHILVDPSFTPTCAWSPILVAPGGLVRKRRAPRPSTDDSQATRDGIYRTSGALRCVPGKAGLVGERRAALMASETEAPYDGKAADSLTVSAYVEPVLGKRKSPVAFQSPRIVKTTIPRKVVPLRKKTGETGTRGCDPAGPHEDPAAGSVDAETHLPAPTDESSAEPTSAQDTAATSIVPQPPETDAPANTSQPLKSGNGTGTEIEIERVGTGDDVSQEELPPLVADETRPSPAPARHLSGSCASPEKACPPGSETRCPTSPSSGERVRAEGFVVGPLGHTFVIIRCGPQNAAKFCLGRVPGT</sequence>
<dbReference type="EMBL" id="JAGPYM010000051">
    <property type="protein sequence ID" value="KAH6871727.1"/>
    <property type="molecule type" value="Genomic_DNA"/>
</dbReference>
<protein>
    <submittedName>
        <fullName evidence="2">Uncharacterized protein</fullName>
    </submittedName>
</protein>
<accession>A0A9P9AIM7</accession>
<organism evidence="2 3">
    <name type="scientific">Thelonectria olida</name>
    <dbReference type="NCBI Taxonomy" id="1576542"/>
    <lineage>
        <taxon>Eukaryota</taxon>
        <taxon>Fungi</taxon>
        <taxon>Dikarya</taxon>
        <taxon>Ascomycota</taxon>
        <taxon>Pezizomycotina</taxon>
        <taxon>Sordariomycetes</taxon>
        <taxon>Hypocreomycetidae</taxon>
        <taxon>Hypocreales</taxon>
        <taxon>Nectriaceae</taxon>
        <taxon>Thelonectria</taxon>
    </lineage>
</organism>
<name>A0A9P9AIM7_9HYPO</name>